<comment type="similarity">
    <text evidence="1">Belongs to the CCM1 family.</text>
</comment>
<dbReference type="PROSITE" id="PS51375">
    <property type="entry name" value="PPR"/>
    <property type="match status" value="4"/>
</dbReference>
<dbReference type="PANTHER" id="PTHR47447:SF17">
    <property type="entry name" value="OS12G0638900 PROTEIN"/>
    <property type="match status" value="1"/>
</dbReference>
<evidence type="ECO:0000313" key="8">
    <source>
        <dbReference type="Proteomes" id="UP000469890"/>
    </source>
</evidence>
<evidence type="ECO:0000256" key="5">
    <source>
        <dbReference type="PROSITE-ProRule" id="PRU00708"/>
    </source>
</evidence>
<dbReference type="AlphaFoldDB" id="A0A8H4BAL8"/>
<reference evidence="7 8" key="1">
    <citation type="submission" date="2019-09" db="EMBL/GenBank/DDBJ databases">
        <authorList>
            <consortium name="DOE Joint Genome Institute"/>
            <person name="Mondo S.J."/>
            <person name="Navarro-Mendoza M.I."/>
            <person name="Perez-Arques C."/>
            <person name="Panchal S."/>
            <person name="Nicolas F.E."/>
            <person name="Ganguly P."/>
            <person name="Pangilinan J."/>
            <person name="Grigoriev I."/>
            <person name="Heitman J."/>
            <person name="Sanya K."/>
            <person name="Garre V."/>
        </authorList>
    </citation>
    <scope>NUCLEOTIDE SEQUENCE [LARGE SCALE GENOMIC DNA]</scope>
    <source>
        <strain evidence="7 8">MU402</strain>
    </source>
</reference>
<keyword evidence="2" id="KW-0677">Repeat</keyword>
<evidence type="ECO:0000256" key="1">
    <source>
        <dbReference type="ARBA" id="ARBA00006192"/>
    </source>
</evidence>
<comment type="caution">
    <text evidence="7">The sequence shown here is derived from an EMBL/GenBank/DDBJ whole genome shotgun (WGS) entry which is preliminary data.</text>
</comment>
<feature type="repeat" description="PPR" evidence="5">
    <location>
        <begin position="463"/>
        <end position="497"/>
    </location>
</feature>
<dbReference type="Pfam" id="PF13812">
    <property type="entry name" value="PPR_3"/>
    <property type="match status" value="3"/>
</dbReference>
<evidence type="ECO:0000256" key="4">
    <source>
        <dbReference type="ARBA" id="ARBA00044511"/>
    </source>
</evidence>
<feature type="repeat" description="PPR" evidence="5">
    <location>
        <begin position="109"/>
        <end position="143"/>
    </location>
</feature>
<dbReference type="NCBIfam" id="TIGR00756">
    <property type="entry name" value="PPR"/>
    <property type="match status" value="1"/>
</dbReference>
<comment type="subunit">
    <text evidence="4">Binds to mitochondrial small subunit 15S rRNA.</text>
</comment>
<protein>
    <recommendedName>
        <fullName evidence="6">Pentatricopeptide repeat-containing protein-mitochondrial domain-containing protein</fullName>
    </recommendedName>
</protein>
<dbReference type="Pfam" id="PF23276">
    <property type="entry name" value="TPR_24"/>
    <property type="match status" value="1"/>
</dbReference>
<dbReference type="InterPro" id="IPR002885">
    <property type="entry name" value="PPR_rpt"/>
</dbReference>
<evidence type="ECO:0000256" key="3">
    <source>
        <dbReference type="ARBA" id="ARBA00044493"/>
    </source>
</evidence>
<evidence type="ECO:0000259" key="6">
    <source>
        <dbReference type="Pfam" id="PF23276"/>
    </source>
</evidence>
<evidence type="ECO:0000313" key="7">
    <source>
        <dbReference type="EMBL" id="KAF1798414.1"/>
    </source>
</evidence>
<dbReference type="InterPro" id="IPR011990">
    <property type="entry name" value="TPR-like_helical_dom_sf"/>
</dbReference>
<dbReference type="Proteomes" id="UP000469890">
    <property type="component" value="Unassembled WGS sequence"/>
</dbReference>
<feature type="repeat" description="PPR" evidence="5">
    <location>
        <begin position="393"/>
        <end position="427"/>
    </location>
</feature>
<name>A0A8H4BAL8_MUCCL</name>
<dbReference type="InterPro" id="IPR057027">
    <property type="entry name" value="TPR_mt"/>
</dbReference>
<accession>A0A8H4BAL8</accession>
<gene>
    <name evidence="7" type="ORF">FB192DRAFT_1331469</name>
</gene>
<evidence type="ECO:0000256" key="2">
    <source>
        <dbReference type="ARBA" id="ARBA00022737"/>
    </source>
</evidence>
<feature type="repeat" description="PPR" evidence="5">
    <location>
        <begin position="179"/>
        <end position="213"/>
    </location>
</feature>
<feature type="domain" description="Pentatricopeptide repeat-containing protein-mitochondrial" evidence="6">
    <location>
        <begin position="288"/>
        <end position="419"/>
    </location>
</feature>
<sequence>MNRLILSRISTAATQPLKQKSKQWAFKSVNSMRFASTEASNGEAVLEQAMANATATKRNIIKQSHPTVPLAAFHNRLDYQIRHKGAPKKFLDNVLNIVKEIKQHNLPLDQTTYYAILTAYAHSRDQEGVMRTLKEMKQNGLTPSVDNYNVALETLANVGHVKQQNILKEEMKQNGVPLTTSSYFHLLRGMCKQDELEFALDTLEEMKTMNVQANLSCYATIISAALRLSDAATAFSVLKEAESAGLPVQSQPRLYLDAMRVGANSDSEEIVNYCWDKAIGTYSMRPDEGTLLNVLRVAAKTGNTKLATDTIRQLSTSGYPYKEHYFTPLMEAFIVKGDLKSAFNVLDIMRVSGVSPTLRATLPIRKQLDKDVDAIDKAYYILEELKKENKAVDISAFNVVVAACADAKDIERTIATYREAQALGVKPNIDTYNLVLEACIHTRMKGMGNLVIDEMKKAEITPNLETYAKMMELSCTQKNYEDAFVYLEEMKSYDIVPPENCYVRLAQKLAYEQDPRFHMVLEEMETFGYKVTPRIRALYGKSK</sequence>
<organism evidence="7 8">
    <name type="scientific">Mucor circinelloides f. lusitanicus</name>
    <name type="common">Mucor racemosus var. lusitanicus</name>
    <dbReference type="NCBI Taxonomy" id="29924"/>
    <lineage>
        <taxon>Eukaryota</taxon>
        <taxon>Fungi</taxon>
        <taxon>Fungi incertae sedis</taxon>
        <taxon>Mucoromycota</taxon>
        <taxon>Mucoromycotina</taxon>
        <taxon>Mucoromycetes</taxon>
        <taxon>Mucorales</taxon>
        <taxon>Mucorineae</taxon>
        <taxon>Mucoraceae</taxon>
        <taxon>Mucor</taxon>
    </lineage>
</organism>
<dbReference type="PANTHER" id="PTHR47447">
    <property type="entry name" value="OS03G0856100 PROTEIN"/>
    <property type="match status" value="1"/>
</dbReference>
<dbReference type="Gene3D" id="1.25.40.10">
    <property type="entry name" value="Tetratricopeptide repeat domain"/>
    <property type="match status" value="4"/>
</dbReference>
<comment type="function">
    <text evidence="3">Regulates mitochondrial small subunit maturation by controlling 15S rRNA 5'-end processing. Localizes to the 5' precursor of the 15S rRNA in a position that is subsequently occupied by mS47 in the mature yeast mtSSU. Uses structure and sequence-specific RNA recognition, binding to a single-stranded region of the precursor and specifically recognizing bases -6 to -1. The exchange of Ccm1 for mS47 is coupled to the irreversible removal of precursor rRNA that is accompanied by conformational changes of the mitoribosomal proteins uS5m and mS26. These conformational changes signal completion of 5'-end rRNA processing through protection of the mature 5'-end of the 15S rRNA and stabilization of mS47. The removal of the 5' precursor together with the dissociation of Ccm1 may be catalyzed by the 5'-3' exoribonuclease Pet127. Involved in the specific removal of group I introns in mitochondrial encoded transcripts.</text>
</comment>
<proteinExistence type="inferred from homology"/>
<dbReference type="EMBL" id="JAAECE010000007">
    <property type="protein sequence ID" value="KAF1798414.1"/>
    <property type="molecule type" value="Genomic_DNA"/>
</dbReference>